<dbReference type="PIRSF" id="PIRSF015855">
    <property type="entry name" value="TypeIII_Mtase_mKpnI"/>
    <property type="match status" value="1"/>
</dbReference>
<keyword evidence="3" id="KW-0808">Transferase</keyword>
<evidence type="ECO:0000256" key="4">
    <source>
        <dbReference type="ARBA" id="ARBA00022691"/>
    </source>
</evidence>
<reference evidence="6 7" key="1">
    <citation type="submission" date="2014-10" db="EMBL/GenBank/DDBJ databases">
        <title>Whole Genome sequence of Corynebacterium auriscanis strain CIP 106629.</title>
        <authorList>
            <person name="Hassan S.S."/>
            <person name="Jamal S.B."/>
            <person name="Tiwari S."/>
            <person name="Oliveira L.D.C."/>
            <person name="Souza F."/>
            <person name="Mariano D.C."/>
            <person name="Almeida S."/>
            <person name="Dorella F."/>
            <person name="Pereira F."/>
            <person name="Carvalho A."/>
            <person name="Leal C.A."/>
            <person name="Soares S.D.C."/>
            <person name="Figueiredo H.C."/>
            <person name="Silva A."/>
            <person name="Azevedo V.A."/>
        </authorList>
    </citation>
    <scope>NUCLEOTIDE SEQUENCE [LARGE SCALE GENOMIC DNA]</scope>
    <source>
        <strain evidence="6 7">CIP 106629</strain>
    </source>
</reference>
<dbReference type="EMBL" id="JRVJ01000005">
    <property type="protein sequence ID" value="KGM18774.1"/>
    <property type="molecule type" value="Genomic_DNA"/>
</dbReference>
<evidence type="ECO:0000313" key="7">
    <source>
        <dbReference type="Proteomes" id="UP000030145"/>
    </source>
</evidence>
<evidence type="ECO:0000256" key="2">
    <source>
        <dbReference type="ARBA" id="ARBA00022603"/>
    </source>
</evidence>
<dbReference type="InterPro" id="IPR029063">
    <property type="entry name" value="SAM-dependent_MTases_sf"/>
</dbReference>
<feature type="domain" description="DNA methylase N-4/N-6" evidence="5">
    <location>
        <begin position="112"/>
        <end position="456"/>
    </location>
</feature>
<keyword evidence="4" id="KW-0949">S-adenosyl-L-methionine</keyword>
<dbReference type="InterPro" id="IPR002295">
    <property type="entry name" value="N4/N6-MTase_EcoPI_Mod-like"/>
</dbReference>
<dbReference type="Gene3D" id="3.40.50.150">
    <property type="entry name" value="Vaccinia Virus protein VP39"/>
    <property type="match status" value="1"/>
</dbReference>
<keyword evidence="7" id="KW-1185">Reference proteome</keyword>
<dbReference type="Proteomes" id="UP000030145">
    <property type="component" value="Unassembled WGS sequence"/>
</dbReference>
<evidence type="ECO:0000259" key="5">
    <source>
        <dbReference type="Pfam" id="PF01555"/>
    </source>
</evidence>
<keyword evidence="2" id="KW-0489">Methyltransferase</keyword>
<evidence type="ECO:0000313" key="6">
    <source>
        <dbReference type="EMBL" id="KGM18774.1"/>
    </source>
</evidence>
<dbReference type="AlphaFoldDB" id="A0A0A2DLH4"/>
<dbReference type="GO" id="GO:0032259">
    <property type="term" value="P:methylation"/>
    <property type="evidence" value="ECO:0007669"/>
    <property type="project" value="UniProtKB-KW"/>
</dbReference>
<dbReference type="PRINTS" id="PR00508">
    <property type="entry name" value="S21N4MTFRASE"/>
</dbReference>
<comment type="similarity">
    <text evidence="1">Belongs to the N(4)/N(6)-methyltransferase family.</text>
</comment>
<dbReference type="GO" id="GO:0003677">
    <property type="term" value="F:DNA binding"/>
    <property type="evidence" value="ECO:0007669"/>
    <property type="project" value="InterPro"/>
</dbReference>
<comment type="caution">
    <text evidence="6">The sequence shown here is derived from an EMBL/GenBank/DDBJ whole genome shotgun (WGS) entry which is preliminary data.</text>
</comment>
<evidence type="ECO:0000256" key="3">
    <source>
        <dbReference type="ARBA" id="ARBA00022679"/>
    </source>
</evidence>
<dbReference type="InterPro" id="IPR002052">
    <property type="entry name" value="DNA_methylase_N6_adenine_CS"/>
</dbReference>
<dbReference type="SUPFAM" id="SSF53335">
    <property type="entry name" value="S-adenosyl-L-methionine-dependent methyltransferases"/>
    <property type="match status" value="1"/>
</dbReference>
<protein>
    <recommendedName>
        <fullName evidence="5">DNA methylase N-4/N-6 domain-containing protein</fullName>
    </recommendedName>
</protein>
<dbReference type="REBASE" id="165553">
    <property type="entry name" value="M.Cau106629ORF5215P"/>
</dbReference>
<organism evidence="6 7">
    <name type="scientific">Corynebacterium auriscanis</name>
    <dbReference type="NCBI Taxonomy" id="99807"/>
    <lineage>
        <taxon>Bacteria</taxon>
        <taxon>Bacillati</taxon>
        <taxon>Actinomycetota</taxon>
        <taxon>Actinomycetes</taxon>
        <taxon>Mycobacteriales</taxon>
        <taxon>Corynebacteriaceae</taxon>
        <taxon>Corynebacterium</taxon>
    </lineage>
</organism>
<dbReference type="InterPro" id="IPR002941">
    <property type="entry name" value="DNA_methylase_N4/N6"/>
</dbReference>
<gene>
    <name evidence="6" type="ORF">MA47_05215</name>
</gene>
<dbReference type="Pfam" id="PF01555">
    <property type="entry name" value="N6_N4_Mtase"/>
    <property type="match status" value="1"/>
</dbReference>
<dbReference type="GO" id="GO:0008170">
    <property type="term" value="F:N-methyltransferase activity"/>
    <property type="evidence" value="ECO:0007669"/>
    <property type="project" value="InterPro"/>
</dbReference>
<proteinExistence type="inferred from homology"/>
<name>A0A0A2DLH4_9CORY</name>
<evidence type="ECO:0000256" key="1">
    <source>
        <dbReference type="ARBA" id="ARBA00006594"/>
    </source>
</evidence>
<sequence length="664" mass="75510">MINEVANGSPDFRTELAEQLAELAPEAIADGKIDVEKLKELLQGDASDTSERFGLFWPGKKRAMRAAQTPTTATLRPDKENSKDWDTTQNVFIEGDNLEVLKVLQKHYHGKIKMIYIDPPYNTGKDFVYPDNFKEGLETYLEWSKQVNEEGKKLSSNSESEGRYHSNWLNMMYPRLKLARNLLTRDGAIFVSIDDSELENLKRMLNEVFGENNFVGSFIWSGGRKNDSKFISTSHEYVLCFARNFSYLKENGLNWKTRKAGLDQIYQFAERAVRKNGGNFAAASGDLKSWYEGLPPNDPSRRNRHYNRIDENGVFFADNISWPGGGGPVYDVLHPVTNRPVKIPSRGWLFQRPVMEQKILEGRVLFGADESKVPTYKRYLNETEYEAPYSVLYQDGRAATKRVKSLFGEKKVFDFPKDEYILSGLIDLLNDDEMTVLDFFAGSSSTAHAVMQSNAEQGANRKFIMVQLPEPTSEKSVARQAKYETISEISRARIQLAGKRVFEDYGDELTDRNKPLDIGFRAYKLADTNFSKWRTESDTDVTQLEQHLLDLGESPDDNATPDDLLTEILIKQGHSLVEQIRDREIDGLSFKAVVEVDDEADKEETLVLAYLDEHTKPTLPQLRAAVDVKPAQFIILEDAFKGDDELKTNLAQICKTNGIELWTA</sequence>
<dbReference type="PROSITE" id="PS00092">
    <property type="entry name" value="N6_MTASE"/>
    <property type="match status" value="1"/>
</dbReference>
<dbReference type="InterPro" id="IPR001091">
    <property type="entry name" value="RM_Methyltransferase"/>
</dbReference>
<accession>A0A0A2DLH4</accession>